<dbReference type="EMBL" id="JAPFFF010000031">
    <property type="protein sequence ID" value="KAK8845003.1"/>
    <property type="molecule type" value="Genomic_DNA"/>
</dbReference>
<keyword evidence="3" id="KW-1185">Reference proteome</keyword>
<feature type="coiled-coil region" evidence="1">
    <location>
        <begin position="15"/>
        <end position="80"/>
    </location>
</feature>
<accession>A0ABR2HD71</accession>
<protein>
    <submittedName>
        <fullName evidence="2">Uncharacterized protein</fullName>
    </submittedName>
</protein>
<sequence>MSKTADPTAGISSIIQQIQQQKKLVEEDYQRTKQLVSIQDELIKKQRDTLLQIQQTSNELQQVEEKRDSLKQQLATQKSKLLVAASESTDLTNLINDTIAQDNPQIANTSSGSAALKAIESIQNSVFSLTEECMKSENFTVSADGMDQLIVNVNKLIQDAIKDGSVKETTEDTIRRQSFVISSLVSPQPEDEQ</sequence>
<evidence type="ECO:0000256" key="1">
    <source>
        <dbReference type="SAM" id="Coils"/>
    </source>
</evidence>
<name>A0ABR2HD71_9EUKA</name>
<dbReference type="Proteomes" id="UP001470230">
    <property type="component" value="Unassembled WGS sequence"/>
</dbReference>
<keyword evidence="1" id="KW-0175">Coiled coil</keyword>
<proteinExistence type="predicted"/>
<reference evidence="2 3" key="1">
    <citation type="submission" date="2024-04" db="EMBL/GenBank/DDBJ databases">
        <title>Tritrichomonas musculus Genome.</title>
        <authorList>
            <person name="Alves-Ferreira E."/>
            <person name="Grigg M."/>
            <person name="Lorenzi H."/>
            <person name="Galac M."/>
        </authorList>
    </citation>
    <scope>NUCLEOTIDE SEQUENCE [LARGE SCALE GENOMIC DNA]</scope>
    <source>
        <strain evidence="2 3">EAF2021</strain>
    </source>
</reference>
<evidence type="ECO:0000313" key="2">
    <source>
        <dbReference type="EMBL" id="KAK8845003.1"/>
    </source>
</evidence>
<evidence type="ECO:0000313" key="3">
    <source>
        <dbReference type="Proteomes" id="UP001470230"/>
    </source>
</evidence>
<organism evidence="2 3">
    <name type="scientific">Tritrichomonas musculus</name>
    <dbReference type="NCBI Taxonomy" id="1915356"/>
    <lineage>
        <taxon>Eukaryota</taxon>
        <taxon>Metamonada</taxon>
        <taxon>Parabasalia</taxon>
        <taxon>Tritrichomonadida</taxon>
        <taxon>Tritrichomonadidae</taxon>
        <taxon>Tritrichomonas</taxon>
    </lineage>
</organism>
<comment type="caution">
    <text evidence="2">The sequence shown here is derived from an EMBL/GenBank/DDBJ whole genome shotgun (WGS) entry which is preliminary data.</text>
</comment>
<gene>
    <name evidence="2" type="ORF">M9Y10_021178</name>
</gene>